<dbReference type="PANTHER" id="PTHR46211:SF14">
    <property type="entry name" value="GLYCEROPHOSPHODIESTER PHOSPHODIESTERASE"/>
    <property type="match status" value="1"/>
</dbReference>
<dbReference type="PANTHER" id="PTHR46211">
    <property type="entry name" value="GLYCEROPHOSPHORYL DIESTER PHOSPHODIESTERASE"/>
    <property type="match status" value="1"/>
</dbReference>
<dbReference type="SUPFAM" id="SSF51695">
    <property type="entry name" value="PLC-like phosphodiesterases"/>
    <property type="match status" value="1"/>
</dbReference>
<proteinExistence type="predicted"/>
<feature type="domain" description="GP-PDE" evidence="1">
    <location>
        <begin position="1"/>
        <end position="227"/>
    </location>
</feature>
<dbReference type="AlphaFoldDB" id="A0A806K025"/>
<name>A0A806K025_9BACT</name>
<dbReference type="EC" id="3.1.4.46" evidence="2"/>
<organism evidence="2">
    <name type="scientific">uncultured bacterium contig00028</name>
    <dbReference type="NCBI Taxonomy" id="1181517"/>
    <lineage>
        <taxon>Bacteria</taxon>
        <taxon>environmental samples</taxon>
    </lineage>
</organism>
<dbReference type="InterPro" id="IPR017946">
    <property type="entry name" value="PLC-like_Pdiesterase_TIM-brl"/>
</dbReference>
<evidence type="ECO:0000313" key="2">
    <source>
        <dbReference type="EMBL" id="AGS52942.1"/>
    </source>
</evidence>
<protein>
    <submittedName>
        <fullName evidence="2">Glycerophosphoryl diester phosphodiesterase</fullName>
        <ecNumber evidence="2">3.1.4.46</ecNumber>
    </submittedName>
</protein>
<dbReference type="GO" id="GO:0006629">
    <property type="term" value="P:lipid metabolic process"/>
    <property type="evidence" value="ECO:0007669"/>
    <property type="project" value="InterPro"/>
</dbReference>
<sequence length="543" mass="62110">MPENTLYAFTRAVELGANGVELDIHLTKDGEIVVIHDERIDRVSNGTGMVKDYALQELKKFNFNKKQISEPKFMEIPTLREVLELLEPLKYININIEIKNNIVAYCLIEEKALALVREFGMLERILFSSFNHFSMQTVKNLEPNAKTALLCGGGIITTPQECLALGAKALNIDARGMRISGVIKEAATLGVEVNVWGIASTEDLSYANNTGVNAVIVNNIAHAKKAITLSDGILCWYPFDKNTDYIVVYEPEEISLLYLQSLHLRLNSNGRLLLIFENFFGVKEMLFAAGFKKQKWYYPLKDHRAAHEIFSENMPPNEFGNSYLVEALVSEKDESCKVDYARITLYRTSDKRFATVVNSDNTAKKIALHKDTKTRLKSLHENHKTLEELGIAVIPTTLEPNGNSVSMPRCAEPIITDYWLGKIKEGNLNEDEMFAVFDYIRNSIFKVFEKTKKCFWELVPANAFYNEEKKQAIFFDQEFASENMDPNVAVARAIHGLKYQPHLGKWNRTSVIYEKLQERYSIKENFEELLRIAHERTEYVFRP</sequence>
<dbReference type="EMBL" id="JQ844217">
    <property type="protein sequence ID" value="AGS52942.1"/>
    <property type="molecule type" value="Genomic_DNA"/>
</dbReference>
<dbReference type="PROSITE" id="PS51704">
    <property type="entry name" value="GP_PDE"/>
    <property type="match status" value="1"/>
</dbReference>
<accession>A0A806K025</accession>
<dbReference type="GO" id="GO:0008889">
    <property type="term" value="F:glycerophosphodiester phosphodiesterase activity"/>
    <property type="evidence" value="ECO:0007669"/>
    <property type="project" value="UniProtKB-EC"/>
</dbReference>
<dbReference type="Gene3D" id="3.20.20.190">
    <property type="entry name" value="Phosphatidylinositol (PI) phosphodiesterase"/>
    <property type="match status" value="1"/>
</dbReference>
<dbReference type="Pfam" id="PF03009">
    <property type="entry name" value="GDPD"/>
    <property type="match status" value="1"/>
</dbReference>
<reference evidence="2" key="1">
    <citation type="submission" date="2012-03" db="EMBL/GenBank/DDBJ databases">
        <title>Functional metagenomics reveals considerable lignocellulase gene clusters in the gut microbiome of a wood-feeding higher termite.</title>
        <authorList>
            <person name="Liu N."/>
        </authorList>
    </citation>
    <scope>NUCLEOTIDE SEQUENCE</scope>
</reference>
<evidence type="ECO:0000259" key="1">
    <source>
        <dbReference type="PROSITE" id="PS51704"/>
    </source>
</evidence>
<keyword evidence="2" id="KW-0378">Hydrolase</keyword>
<dbReference type="InterPro" id="IPR030395">
    <property type="entry name" value="GP_PDE_dom"/>
</dbReference>